<evidence type="ECO:0000313" key="2">
    <source>
        <dbReference type="Proteomes" id="UP000830198"/>
    </source>
</evidence>
<dbReference type="RefSeq" id="WP_247812606.1">
    <property type="nucleotide sequence ID" value="NZ_CP095855.1"/>
</dbReference>
<sequence length="182" mass="21355">MRALLLSLLAGLFLLPAYAQKRIFLRSYEKKLDSVRHYQRLLIVGEGGMQARMYMDNLSAELIKEFKSRQIECKYEYLGDHHKIDTDLILKKAEAWPHDAVLRFSPLTAFERDAARLNNFEPYTSNVQQFLVNDFDVTLNEGEGTIWYARLETTIEFGKLTVYRRIRKVILDDLEKQNVLPH</sequence>
<organism evidence="1 2">
    <name type="scientific">Chitinophaga filiformis</name>
    <name type="common">Myxococcus filiformis</name>
    <name type="synonym">Flexibacter filiformis</name>
    <dbReference type="NCBI Taxonomy" id="104663"/>
    <lineage>
        <taxon>Bacteria</taxon>
        <taxon>Pseudomonadati</taxon>
        <taxon>Bacteroidota</taxon>
        <taxon>Chitinophagia</taxon>
        <taxon>Chitinophagales</taxon>
        <taxon>Chitinophagaceae</taxon>
        <taxon>Chitinophaga</taxon>
    </lineage>
</organism>
<reference evidence="1 2" key="1">
    <citation type="submission" date="2022-04" db="EMBL/GenBank/DDBJ databases">
        <title>The arsenic-methylating capacity of Chitinophaga filiformis YT5 during chitin decomposition.</title>
        <authorList>
            <person name="Chen G."/>
            <person name="Liang Y."/>
        </authorList>
    </citation>
    <scope>NUCLEOTIDE SEQUENCE [LARGE SCALE GENOMIC DNA]</scope>
    <source>
        <strain evidence="1 2">YT5</strain>
    </source>
</reference>
<protein>
    <submittedName>
        <fullName evidence="1">Uncharacterized protein</fullName>
    </submittedName>
</protein>
<dbReference type="Proteomes" id="UP000830198">
    <property type="component" value="Chromosome"/>
</dbReference>
<dbReference type="EMBL" id="CP095855">
    <property type="protein sequence ID" value="UPK70389.1"/>
    <property type="molecule type" value="Genomic_DNA"/>
</dbReference>
<proteinExistence type="predicted"/>
<name>A0ABY4I4T7_CHIFI</name>
<gene>
    <name evidence="1" type="ORF">MYF79_03660</name>
</gene>
<keyword evidence="2" id="KW-1185">Reference proteome</keyword>
<accession>A0ABY4I4T7</accession>
<evidence type="ECO:0000313" key="1">
    <source>
        <dbReference type="EMBL" id="UPK70389.1"/>
    </source>
</evidence>